<dbReference type="InterPro" id="IPR005467">
    <property type="entry name" value="His_kinase_dom"/>
</dbReference>
<dbReference type="InterPro" id="IPR036890">
    <property type="entry name" value="HATPase_C_sf"/>
</dbReference>
<dbReference type="Gene3D" id="3.40.50.2300">
    <property type="match status" value="1"/>
</dbReference>
<dbReference type="CDD" id="cd00156">
    <property type="entry name" value="REC"/>
    <property type="match status" value="1"/>
</dbReference>
<dbReference type="SMART" id="SM00388">
    <property type="entry name" value="HisKA"/>
    <property type="match status" value="1"/>
</dbReference>
<dbReference type="PROSITE" id="PS50110">
    <property type="entry name" value="RESPONSE_REGULATORY"/>
    <property type="match status" value="1"/>
</dbReference>
<dbReference type="Pfam" id="PF02518">
    <property type="entry name" value="HATPase_c"/>
    <property type="match status" value="1"/>
</dbReference>
<feature type="coiled-coil region" evidence="7">
    <location>
        <begin position="138"/>
        <end position="172"/>
    </location>
</feature>
<dbReference type="InterPro" id="IPR001789">
    <property type="entry name" value="Sig_transdc_resp-reg_receiver"/>
</dbReference>
<dbReference type="PANTHER" id="PTHR43547">
    <property type="entry name" value="TWO-COMPONENT HISTIDINE KINASE"/>
    <property type="match status" value="1"/>
</dbReference>
<keyword evidence="4 10" id="KW-0808">Transferase</keyword>
<dbReference type="CDD" id="cd00082">
    <property type="entry name" value="HisKA"/>
    <property type="match status" value="1"/>
</dbReference>
<dbReference type="RefSeq" id="WP_145079887.1">
    <property type="nucleotide sequence ID" value="NZ_CP036298.1"/>
</dbReference>
<sequence length="550" mass="60555">MRNETAIAILQVDDDFEDANVLSRLLNGLDGQYTLDHACTLAEGLTRAETGNYQVIFTDLGLPDASGLEAIQRLNLACPEAAVIAHSGLGEEYLRIEALTQGADDFLSKHDLNAIALQRCVSENLHRSRLRENIRCLYHAVQEEKETVEAQAEKLALQATELAQQNRKLKKLCDSSQKFVNNVSHEFRTPLCVVKQYSSLLADGIVGDVNVEQKRMLQVIEDRVDDLNNMVDDMLDISRHESGMLAAAREHCQVAAVVERILPVLHQRAKLHAIEIQADLPADLPITYCDPEKVTRTLINLAINAIKFSPAGSTVHIRLQSEESAKQVRIAVQDQGPGIPSDQTQQIFKRFNRLHQAQAAPKTGFGLGLNIAEELVELNLGQISLESVVGEGSTFSFTVPVADWPEVLHRHLQRVAQDEQEQEASIQISVIRASLVQPLSDATCQQGPKEIQAFLNCLLFSKDLLLPIEDDVWLAVLTAGRSGAECFLERIGKETESVNRNRAQGALPELKLEDLGTVVGAENLDSLQQLLTRNAPALTCSAQKGTLCAI</sequence>
<dbReference type="Pfam" id="PF00512">
    <property type="entry name" value="HisKA"/>
    <property type="match status" value="1"/>
</dbReference>
<dbReference type="SUPFAM" id="SSF55874">
    <property type="entry name" value="ATPase domain of HSP90 chaperone/DNA topoisomerase II/histidine kinase"/>
    <property type="match status" value="1"/>
</dbReference>
<comment type="catalytic activity">
    <reaction evidence="1">
        <text>ATP + protein L-histidine = ADP + protein N-phospho-L-histidine.</text>
        <dbReference type="EC" id="2.7.13.3"/>
    </reaction>
</comment>
<evidence type="ECO:0000313" key="11">
    <source>
        <dbReference type="Proteomes" id="UP000318017"/>
    </source>
</evidence>
<feature type="domain" description="Histidine kinase" evidence="8">
    <location>
        <begin position="182"/>
        <end position="403"/>
    </location>
</feature>
<evidence type="ECO:0000256" key="6">
    <source>
        <dbReference type="PROSITE-ProRule" id="PRU00169"/>
    </source>
</evidence>
<dbReference type="AlphaFoldDB" id="A0A518G997"/>
<evidence type="ECO:0000259" key="9">
    <source>
        <dbReference type="PROSITE" id="PS50110"/>
    </source>
</evidence>
<evidence type="ECO:0000256" key="5">
    <source>
        <dbReference type="ARBA" id="ARBA00022777"/>
    </source>
</evidence>
<evidence type="ECO:0000256" key="4">
    <source>
        <dbReference type="ARBA" id="ARBA00022679"/>
    </source>
</evidence>
<dbReference type="PROSITE" id="PS50109">
    <property type="entry name" value="HIS_KIN"/>
    <property type="match status" value="1"/>
</dbReference>
<accession>A0A518G997</accession>
<dbReference type="InterPro" id="IPR011006">
    <property type="entry name" value="CheY-like_superfamily"/>
</dbReference>
<dbReference type="Gene3D" id="1.10.287.130">
    <property type="match status" value="1"/>
</dbReference>
<dbReference type="PANTHER" id="PTHR43547:SF2">
    <property type="entry name" value="HYBRID SIGNAL TRANSDUCTION HISTIDINE KINASE C"/>
    <property type="match status" value="1"/>
</dbReference>
<evidence type="ECO:0000256" key="3">
    <source>
        <dbReference type="ARBA" id="ARBA00022553"/>
    </source>
</evidence>
<dbReference type="Proteomes" id="UP000318017">
    <property type="component" value="Chromosome"/>
</dbReference>
<dbReference type="OrthoDB" id="9813394at2"/>
<dbReference type="EC" id="2.7.13.3" evidence="2"/>
<dbReference type="FunFam" id="3.30.565.10:FF:000006">
    <property type="entry name" value="Sensor histidine kinase WalK"/>
    <property type="match status" value="1"/>
</dbReference>
<organism evidence="10 11">
    <name type="scientific">Aureliella helgolandensis</name>
    <dbReference type="NCBI Taxonomy" id="2527968"/>
    <lineage>
        <taxon>Bacteria</taxon>
        <taxon>Pseudomonadati</taxon>
        <taxon>Planctomycetota</taxon>
        <taxon>Planctomycetia</taxon>
        <taxon>Pirellulales</taxon>
        <taxon>Pirellulaceae</taxon>
        <taxon>Aureliella</taxon>
    </lineage>
</organism>
<dbReference type="SMART" id="SM00387">
    <property type="entry name" value="HATPase_c"/>
    <property type="match status" value="1"/>
</dbReference>
<dbReference type="InterPro" id="IPR003594">
    <property type="entry name" value="HATPase_dom"/>
</dbReference>
<dbReference type="EMBL" id="CP036298">
    <property type="protein sequence ID" value="QDV25167.1"/>
    <property type="molecule type" value="Genomic_DNA"/>
</dbReference>
<evidence type="ECO:0000313" key="10">
    <source>
        <dbReference type="EMBL" id="QDV25167.1"/>
    </source>
</evidence>
<dbReference type="InterPro" id="IPR004358">
    <property type="entry name" value="Sig_transdc_His_kin-like_C"/>
</dbReference>
<dbReference type="InterPro" id="IPR003661">
    <property type="entry name" value="HisK_dim/P_dom"/>
</dbReference>
<dbReference type="GO" id="GO:0000155">
    <property type="term" value="F:phosphorelay sensor kinase activity"/>
    <property type="evidence" value="ECO:0007669"/>
    <property type="project" value="InterPro"/>
</dbReference>
<dbReference type="SMART" id="SM00448">
    <property type="entry name" value="REC"/>
    <property type="match status" value="1"/>
</dbReference>
<proteinExistence type="predicted"/>
<feature type="modified residue" description="4-aspartylphosphate" evidence="6">
    <location>
        <position position="59"/>
    </location>
</feature>
<evidence type="ECO:0000259" key="8">
    <source>
        <dbReference type="PROSITE" id="PS50109"/>
    </source>
</evidence>
<evidence type="ECO:0000256" key="1">
    <source>
        <dbReference type="ARBA" id="ARBA00000085"/>
    </source>
</evidence>
<reference evidence="10 11" key="1">
    <citation type="submission" date="2019-02" db="EMBL/GenBank/DDBJ databases">
        <title>Deep-cultivation of Planctomycetes and their phenomic and genomic characterization uncovers novel biology.</title>
        <authorList>
            <person name="Wiegand S."/>
            <person name="Jogler M."/>
            <person name="Boedeker C."/>
            <person name="Pinto D."/>
            <person name="Vollmers J."/>
            <person name="Rivas-Marin E."/>
            <person name="Kohn T."/>
            <person name="Peeters S.H."/>
            <person name="Heuer A."/>
            <person name="Rast P."/>
            <person name="Oberbeckmann S."/>
            <person name="Bunk B."/>
            <person name="Jeske O."/>
            <person name="Meyerdierks A."/>
            <person name="Storesund J.E."/>
            <person name="Kallscheuer N."/>
            <person name="Luecker S."/>
            <person name="Lage O.M."/>
            <person name="Pohl T."/>
            <person name="Merkel B.J."/>
            <person name="Hornburger P."/>
            <person name="Mueller R.-W."/>
            <person name="Bruemmer F."/>
            <person name="Labrenz M."/>
            <person name="Spormann A.M."/>
            <person name="Op den Camp H."/>
            <person name="Overmann J."/>
            <person name="Amann R."/>
            <person name="Jetten M.S.M."/>
            <person name="Mascher T."/>
            <person name="Medema M.H."/>
            <person name="Devos D.P."/>
            <person name="Kaster A.-K."/>
            <person name="Ovreas L."/>
            <person name="Rohde M."/>
            <person name="Galperin M.Y."/>
            <person name="Jogler C."/>
        </authorList>
    </citation>
    <scope>NUCLEOTIDE SEQUENCE [LARGE SCALE GENOMIC DNA]</scope>
    <source>
        <strain evidence="10 11">Q31a</strain>
    </source>
</reference>
<name>A0A518G997_9BACT</name>
<dbReference type="Gene3D" id="3.30.565.10">
    <property type="entry name" value="Histidine kinase-like ATPase, C-terminal domain"/>
    <property type="match status" value="1"/>
</dbReference>
<dbReference type="SUPFAM" id="SSF47384">
    <property type="entry name" value="Homodimeric domain of signal transducing histidine kinase"/>
    <property type="match status" value="1"/>
</dbReference>
<dbReference type="PRINTS" id="PR00344">
    <property type="entry name" value="BCTRLSENSOR"/>
</dbReference>
<keyword evidence="5 10" id="KW-0418">Kinase</keyword>
<feature type="domain" description="Response regulatory" evidence="9">
    <location>
        <begin position="8"/>
        <end position="124"/>
    </location>
</feature>
<keyword evidence="11" id="KW-1185">Reference proteome</keyword>
<evidence type="ECO:0000256" key="7">
    <source>
        <dbReference type="SAM" id="Coils"/>
    </source>
</evidence>
<dbReference type="SUPFAM" id="SSF52172">
    <property type="entry name" value="CheY-like"/>
    <property type="match status" value="1"/>
</dbReference>
<dbReference type="Pfam" id="PF00072">
    <property type="entry name" value="Response_reg"/>
    <property type="match status" value="1"/>
</dbReference>
<evidence type="ECO:0000256" key="2">
    <source>
        <dbReference type="ARBA" id="ARBA00012438"/>
    </source>
</evidence>
<dbReference type="InterPro" id="IPR036097">
    <property type="entry name" value="HisK_dim/P_sf"/>
</dbReference>
<dbReference type="KEGG" id="ahel:Q31a_34900"/>
<protein>
    <recommendedName>
        <fullName evidence="2">histidine kinase</fullName>
        <ecNumber evidence="2">2.7.13.3</ecNumber>
    </recommendedName>
</protein>
<keyword evidence="7" id="KW-0175">Coiled coil</keyword>
<keyword evidence="3 6" id="KW-0597">Phosphoprotein</keyword>
<gene>
    <name evidence="10" type="primary">yycG</name>
    <name evidence="10" type="ORF">Q31a_34900</name>
</gene>